<dbReference type="OrthoDB" id="5389296at2759"/>
<evidence type="ECO:0000313" key="3">
    <source>
        <dbReference type="Proteomes" id="UP001153618"/>
    </source>
</evidence>
<sequence length="468" mass="51200">MPFPATPPFRLSQTPARRNRPQFAPAPRFLLSQSATQSTEDHDVIDDDESHSTRHDAQVYPASQPVRSRQRDVIEDIDYAGEIRDGFAGTRARKDIPDDAIDSSPPEEGEGAGFLDAEFDAIFAPIREGNKRRRMETGTPSTSTRPTQIDPILSSPQQASHALPNATHTPQVSRSGPVAREMGTMRTPAPSTRPIALPASAPGATTTPFRGRPRFMLSSAIKPPSSQSAPKFKPSTPAVSPPERRKPTFVLPRSPSPNPDADDIPAPFSPSSRTLSRRGRKRGGVVNYVPGGMAAQLRSWVLEMGVKREQLPKPVLAQSADPQAELPSPTDLERYLVAVRVTKVTHTRTNGCDSLAFVQADPVAGHKVQDFDASASLNILIMGHPRSKPDLGHNPPGLLPRQGDIVGIHRGLTWTMKLGTFPSQPQFNYTTPIAMPPENQLEDEEQHEPKEPWLVAMEWDLIHVLANL</sequence>
<feature type="compositionally biased region" description="Polar residues" evidence="1">
    <location>
        <begin position="138"/>
        <end position="147"/>
    </location>
</feature>
<feature type="region of interest" description="Disordered" evidence="1">
    <location>
        <begin position="1"/>
        <end position="70"/>
    </location>
</feature>
<dbReference type="EMBL" id="CAJVOS010000012">
    <property type="protein sequence ID" value="CAG8001472.1"/>
    <property type="molecule type" value="Genomic_DNA"/>
</dbReference>
<proteinExistence type="predicted"/>
<feature type="region of interest" description="Disordered" evidence="1">
    <location>
        <begin position="88"/>
        <end position="283"/>
    </location>
</feature>
<evidence type="ECO:0000313" key="2">
    <source>
        <dbReference type="EMBL" id="CAG8001472.1"/>
    </source>
</evidence>
<gene>
    <name evidence="2" type="ORF">POLS_LOCUS1869</name>
</gene>
<dbReference type="Proteomes" id="UP001153618">
    <property type="component" value="Unassembled WGS sequence"/>
</dbReference>
<protein>
    <submittedName>
        <fullName evidence="2">Uncharacterized protein</fullName>
    </submittedName>
</protein>
<accession>A0A9W4HGA2</accession>
<organism evidence="2 3">
    <name type="scientific">Penicillium olsonii</name>
    <dbReference type="NCBI Taxonomy" id="99116"/>
    <lineage>
        <taxon>Eukaryota</taxon>
        <taxon>Fungi</taxon>
        <taxon>Dikarya</taxon>
        <taxon>Ascomycota</taxon>
        <taxon>Pezizomycotina</taxon>
        <taxon>Eurotiomycetes</taxon>
        <taxon>Eurotiomycetidae</taxon>
        <taxon>Eurotiales</taxon>
        <taxon>Aspergillaceae</taxon>
        <taxon>Penicillium</taxon>
    </lineage>
</organism>
<feature type="compositionally biased region" description="Acidic residues" evidence="1">
    <location>
        <begin position="98"/>
        <end position="110"/>
    </location>
</feature>
<keyword evidence="3" id="KW-1185">Reference proteome</keyword>
<dbReference type="AlphaFoldDB" id="A0A9W4HGA2"/>
<evidence type="ECO:0000256" key="1">
    <source>
        <dbReference type="SAM" id="MobiDB-lite"/>
    </source>
</evidence>
<feature type="compositionally biased region" description="Polar residues" evidence="1">
    <location>
        <begin position="154"/>
        <end position="174"/>
    </location>
</feature>
<comment type="caution">
    <text evidence="2">The sequence shown here is derived from an EMBL/GenBank/DDBJ whole genome shotgun (WGS) entry which is preliminary data.</text>
</comment>
<name>A0A9W4HGA2_PENOL</name>
<reference evidence="2" key="1">
    <citation type="submission" date="2021-07" db="EMBL/GenBank/DDBJ databases">
        <authorList>
            <person name="Branca A.L. A."/>
        </authorList>
    </citation>
    <scope>NUCLEOTIDE SEQUENCE</scope>
</reference>